<gene>
    <name evidence="1" type="ORF">ACFQVD_24570</name>
</gene>
<sequence length="132" mass="14257">MHTPASVHDGSVVKIHAQRVATLNAAFLAHPERFRGRPPCPPPPTQVTTWNTDCGTDNSPRTCTLAWFHDGGMVTGFRPEVAERDLAAIRTDYAAHLTGVQGKASSGAMPPGKQMRLHLAERSISSYAAVDR</sequence>
<accession>A0ABW2T487</accession>
<reference evidence="2" key="1">
    <citation type="journal article" date="2019" name="Int. J. Syst. Evol. Microbiol.">
        <title>The Global Catalogue of Microorganisms (GCM) 10K type strain sequencing project: providing services to taxonomists for standard genome sequencing and annotation.</title>
        <authorList>
            <consortium name="The Broad Institute Genomics Platform"/>
            <consortium name="The Broad Institute Genome Sequencing Center for Infectious Disease"/>
            <person name="Wu L."/>
            <person name="Ma J."/>
        </authorList>
    </citation>
    <scope>NUCLEOTIDE SEQUENCE [LARGE SCALE GENOMIC DNA]</scope>
    <source>
        <strain evidence="2">JCM 10083</strain>
    </source>
</reference>
<name>A0ABW2T487_9ACTN</name>
<dbReference type="Proteomes" id="UP001596514">
    <property type="component" value="Unassembled WGS sequence"/>
</dbReference>
<keyword evidence="2" id="KW-1185">Reference proteome</keyword>
<comment type="caution">
    <text evidence="1">The sequence shown here is derived from an EMBL/GenBank/DDBJ whole genome shotgun (WGS) entry which is preliminary data.</text>
</comment>
<evidence type="ECO:0000313" key="1">
    <source>
        <dbReference type="EMBL" id="MFC7603288.1"/>
    </source>
</evidence>
<evidence type="ECO:0000313" key="2">
    <source>
        <dbReference type="Proteomes" id="UP001596514"/>
    </source>
</evidence>
<dbReference type="EMBL" id="JBHTEE010000001">
    <property type="protein sequence ID" value="MFC7603288.1"/>
    <property type="molecule type" value="Genomic_DNA"/>
</dbReference>
<protein>
    <submittedName>
        <fullName evidence="1">Uncharacterized protein</fullName>
    </submittedName>
</protein>
<organism evidence="1 2">
    <name type="scientific">Streptosporangium amethystogenes subsp. fukuiense</name>
    <dbReference type="NCBI Taxonomy" id="698418"/>
    <lineage>
        <taxon>Bacteria</taxon>
        <taxon>Bacillati</taxon>
        <taxon>Actinomycetota</taxon>
        <taxon>Actinomycetes</taxon>
        <taxon>Streptosporangiales</taxon>
        <taxon>Streptosporangiaceae</taxon>
        <taxon>Streptosporangium</taxon>
    </lineage>
</organism>
<proteinExistence type="predicted"/>
<dbReference type="RefSeq" id="WP_343975322.1">
    <property type="nucleotide sequence ID" value="NZ_BAAAGK010000130.1"/>
</dbReference>